<gene>
    <name evidence="2" type="ORF">J2Z17_002226</name>
</gene>
<proteinExistence type="predicted"/>
<feature type="compositionally biased region" description="Basic and acidic residues" evidence="1">
    <location>
        <begin position="20"/>
        <end position="30"/>
    </location>
</feature>
<protein>
    <recommendedName>
        <fullName evidence="4">Lytic murein transglycosylase</fullName>
    </recommendedName>
</protein>
<evidence type="ECO:0000313" key="2">
    <source>
        <dbReference type="EMBL" id="MBP1850789.1"/>
    </source>
</evidence>
<organism evidence="2 3">
    <name type="scientific">Rhizobium halophytocola</name>
    <dbReference type="NCBI Taxonomy" id="735519"/>
    <lineage>
        <taxon>Bacteria</taxon>
        <taxon>Pseudomonadati</taxon>
        <taxon>Pseudomonadota</taxon>
        <taxon>Alphaproteobacteria</taxon>
        <taxon>Hyphomicrobiales</taxon>
        <taxon>Rhizobiaceae</taxon>
        <taxon>Rhizobium/Agrobacterium group</taxon>
        <taxon>Rhizobium</taxon>
    </lineage>
</organism>
<evidence type="ECO:0000313" key="3">
    <source>
        <dbReference type="Proteomes" id="UP000759443"/>
    </source>
</evidence>
<sequence length="185" mass="19283">MGPSARHTPLCPAGHLPLKGGDRSVARDRPDRGLAAHGKQAMPLFLRLTPLCPAGHLPLKEGDRLGAAARSTGCEVIPPTACRCLLRNAYPPAAGTICSSRYARARQEGGASSCPIPTSAAGCSERVHPADLPPQGGRCPAGQRGGRKGIATPHAAVPPKQWCNAKRMRHAMTTIHTGERVTSGT</sequence>
<accession>A0ABS4DYR5</accession>
<feature type="region of interest" description="Disordered" evidence="1">
    <location>
        <begin position="133"/>
        <end position="156"/>
    </location>
</feature>
<evidence type="ECO:0000256" key="1">
    <source>
        <dbReference type="SAM" id="MobiDB-lite"/>
    </source>
</evidence>
<keyword evidence="3" id="KW-1185">Reference proteome</keyword>
<comment type="caution">
    <text evidence="2">The sequence shown here is derived from an EMBL/GenBank/DDBJ whole genome shotgun (WGS) entry which is preliminary data.</text>
</comment>
<dbReference type="EMBL" id="JAGGJU010000005">
    <property type="protein sequence ID" value="MBP1850789.1"/>
    <property type="molecule type" value="Genomic_DNA"/>
</dbReference>
<dbReference type="Proteomes" id="UP000759443">
    <property type="component" value="Unassembled WGS sequence"/>
</dbReference>
<reference evidence="2 3" key="1">
    <citation type="submission" date="2021-03" db="EMBL/GenBank/DDBJ databases">
        <title>Genomic Encyclopedia of Type Strains, Phase IV (KMG-IV): sequencing the most valuable type-strain genomes for metagenomic binning, comparative biology and taxonomic classification.</title>
        <authorList>
            <person name="Goeker M."/>
        </authorList>
    </citation>
    <scope>NUCLEOTIDE SEQUENCE [LARGE SCALE GENOMIC DNA]</scope>
    <source>
        <strain evidence="2 3">DSM 21600</strain>
    </source>
</reference>
<feature type="region of interest" description="Disordered" evidence="1">
    <location>
        <begin position="1"/>
        <end position="30"/>
    </location>
</feature>
<name>A0ABS4DYR5_9HYPH</name>
<evidence type="ECO:0008006" key="4">
    <source>
        <dbReference type="Google" id="ProtNLM"/>
    </source>
</evidence>